<keyword evidence="2" id="KW-0472">Membrane</keyword>
<feature type="transmembrane region" description="Helical" evidence="2">
    <location>
        <begin position="364"/>
        <end position="384"/>
    </location>
</feature>
<feature type="transmembrane region" description="Helical" evidence="2">
    <location>
        <begin position="338"/>
        <end position="357"/>
    </location>
</feature>
<evidence type="ECO:0000313" key="4">
    <source>
        <dbReference type="Proteomes" id="UP000244855"/>
    </source>
</evidence>
<dbReference type="AlphaFoldDB" id="A0A2V1E4D6"/>
<dbReference type="Proteomes" id="UP000244855">
    <property type="component" value="Unassembled WGS sequence"/>
</dbReference>
<keyword evidence="2" id="KW-1133">Transmembrane helix</keyword>
<feature type="transmembrane region" description="Helical" evidence="2">
    <location>
        <begin position="309"/>
        <end position="326"/>
    </location>
</feature>
<keyword evidence="4" id="KW-1185">Reference proteome</keyword>
<dbReference type="OrthoDB" id="3801281at2759"/>
<feature type="transmembrane region" description="Helical" evidence="2">
    <location>
        <begin position="258"/>
        <end position="276"/>
    </location>
</feature>
<name>A0A2V1E4D6_9PLEO</name>
<evidence type="ECO:0000313" key="3">
    <source>
        <dbReference type="EMBL" id="PVI04265.1"/>
    </source>
</evidence>
<gene>
    <name evidence="3" type="ORF">DM02DRAFT_611682</name>
</gene>
<evidence type="ECO:0000256" key="1">
    <source>
        <dbReference type="SAM" id="MobiDB-lite"/>
    </source>
</evidence>
<dbReference type="EMBL" id="KZ805323">
    <property type="protein sequence ID" value="PVI04265.1"/>
    <property type="molecule type" value="Genomic_DNA"/>
</dbReference>
<organism evidence="3 4">
    <name type="scientific">Periconia macrospinosa</name>
    <dbReference type="NCBI Taxonomy" id="97972"/>
    <lineage>
        <taxon>Eukaryota</taxon>
        <taxon>Fungi</taxon>
        <taxon>Dikarya</taxon>
        <taxon>Ascomycota</taxon>
        <taxon>Pezizomycotina</taxon>
        <taxon>Dothideomycetes</taxon>
        <taxon>Pleosporomycetidae</taxon>
        <taxon>Pleosporales</taxon>
        <taxon>Massarineae</taxon>
        <taxon>Periconiaceae</taxon>
        <taxon>Periconia</taxon>
    </lineage>
</organism>
<accession>A0A2V1E4D6</accession>
<evidence type="ECO:0000256" key="2">
    <source>
        <dbReference type="SAM" id="Phobius"/>
    </source>
</evidence>
<protein>
    <submittedName>
        <fullName evidence="3">Uncharacterized protein</fullName>
    </submittedName>
</protein>
<reference evidence="3 4" key="1">
    <citation type="journal article" date="2018" name="Sci. Rep.">
        <title>Comparative genomics provides insights into the lifestyle and reveals functional heterogeneity of dark septate endophytic fungi.</title>
        <authorList>
            <person name="Knapp D.G."/>
            <person name="Nemeth J.B."/>
            <person name="Barry K."/>
            <person name="Hainaut M."/>
            <person name="Henrissat B."/>
            <person name="Johnson J."/>
            <person name="Kuo A."/>
            <person name="Lim J.H.P."/>
            <person name="Lipzen A."/>
            <person name="Nolan M."/>
            <person name="Ohm R.A."/>
            <person name="Tamas L."/>
            <person name="Grigoriev I.V."/>
            <person name="Spatafora J.W."/>
            <person name="Nagy L.G."/>
            <person name="Kovacs G.M."/>
        </authorList>
    </citation>
    <scope>NUCLEOTIDE SEQUENCE [LARGE SCALE GENOMIC DNA]</scope>
    <source>
        <strain evidence="3 4">DSE2036</strain>
    </source>
</reference>
<sequence length="402" mass="45043">MSNGDCYEAGPSVSRKDETSDTSSNTEQPVAITGLASKWPSYDPERFWQLLSSDANAQKGRRFLLAETSERTFRTPKVLRTLRTPTSYVQPLLSLFQDREKHGFGSVRLICPLEIPDQVDQVDQLEEFDAGMLLQQINETLERIQNSQSCENTAIPMNQPKSLKAMPVDGRDTTLFQLEMKMPYIPLNTLNEWKRHGSERPGVIHCKDWINLDDNSLKLDDEVGLPEEGYRMQYPGSAKPSRRVSHVHTNECRSCGSLYVWNTITALTCAVCAYTMSNYADLRRHYDHPYQNIGPPPGLASFLTRPSPTMFVAVTIGHGVSAYWYYSARSEDRFREWFVAVGAIGGTLGGLMTGANAQDILVGILPVLLIASLVICTGVNSLWYCCECCDRRKVSGSGDDWC</sequence>
<keyword evidence="2" id="KW-0812">Transmembrane</keyword>
<feature type="region of interest" description="Disordered" evidence="1">
    <location>
        <begin position="1"/>
        <end position="30"/>
    </location>
</feature>
<proteinExistence type="predicted"/>